<dbReference type="Gene3D" id="3.40.1440.10">
    <property type="entry name" value="GIY-YIG endonuclease"/>
    <property type="match status" value="1"/>
</dbReference>
<organism evidence="1">
    <name type="scientific">Rhipicephalus microplus</name>
    <name type="common">Cattle tick</name>
    <name type="synonym">Boophilus microplus</name>
    <dbReference type="NCBI Taxonomy" id="6941"/>
    <lineage>
        <taxon>Eukaryota</taxon>
        <taxon>Metazoa</taxon>
        <taxon>Ecdysozoa</taxon>
        <taxon>Arthropoda</taxon>
        <taxon>Chelicerata</taxon>
        <taxon>Arachnida</taxon>
        <taxon>Acari</taxon>
        <taxon>Parasitiformes</taxon>
        <taxon>Ixodida</taxon>
        <taxon>Ixodoidea</taxon>
        <taxon>Ixodidae</taxon>
        <taxon>Rhipicephalinae</taxon>
        <taxon>Rhipicephalus</taxon>
        <taxon>Boophilus</taxon>
    </lineage>
</organism>
<sequence length="131" mass="15065">MSAYLQWQETRLREKHENAFVKCSMGVVYSIPFSCGNVYIGITERCLNDRLREHALKVKKNEDKYAHLVSHIAACGCEPRFSDTRILGRSSNLSARLLLEAYYIEKNKDICVSEPSLVLHQQEISFLDARV</sequence>
<dbReference type="EMBL" id="GIKN01007984">
    <property type="protein sequence ID" value="NIE50257.1"/>
    <property type="molecule type" value="Transcribed_RNA"/>
</dbReference>
<protein>
    <submittedName>
        <fullName evidence="1">Putative tick transposon</fullName>
    </submittedName>
</protein>
<reference evidence="1" key="1">
    <citation type="submission" date="2020-03" db="EMBL/GenBank/DDBJ databases">
        <title>A transcriptome and proteome of the tick Rhipicephalus microplus shaped by the genetic composition of its hosts and developmental stage.</title>
        <authorList>
            <person name="Garcia G.R."/>
            <person name="Ribeiro J.M.C."/>
            <person name="Maruyama S.R."/>
            <person name="Gardinasse L.G."/>
            <person name="Nelson K."/>
            <person name="Ferreira B.R."/>
            <person name="Andrade T.G."/>
            <person name="Santos I.K.F.M."/>
        </authorList>
    </citation>
    <scope>NUCLEOTIDE SEQUENCE</scope>
    <source>
        <strain evidence="1">NSGR</strain>
        <tissue evidence="1">Salivary glands</tissue>
    </source>
</reference>
<dbReference type="AlphaFoldDB" id="A0A6G5AJK5"/>
<name>A0A6G5AJK5_RHIMP</name>
<dbReference type="SUPFAM" id="SSF82771">
    <property type="entry name" value="GIY-YIG endonuclease"/>
    <property type="match status" value="1"/>
</dbReference>
<proteinExistence type="predicted"/>
<evidence type="ECO:0000313" key="1">
    <source>
        <dbReference type="EMBL" id="NIE50257.1"/>
    </source>
</evidence>
<dbReference type="InterPro" id="IPR035901">
    <property type="entry name" value="GIY-YIG_endonuc_sf"/>
</dbReference>
<accession>A0A6G5AJK5</accession>